<dbReference type="CDD" id="cd14297">
    <property type="entry name" value="UBA2_spUBP14_like"/>
    <property type="match status" value="1"/>
</dbReference>
<dbReference type="Gene3D" id="3.40.50.620">
    <property type="entry name" value="HUPs"/>
    <property type="match status" value="1"/>
</dbReference>
<dbReference type="Proteomes" id="UP001222932">
    <property type="component" value="Unassembled WGS sequence"/>
</dbReference>
<feature type="compositionally biased region" description="Basic and acidic residues" evidence="1">
    <location>
        <begin position="567"/>
        <end position="596"/>
    </location>
</feature>
<feature type="region of interest" description="Disordered" evidence="1">
    <location>
        <begin position="60"/>
        <end position="79"/>
    </location>
</feature>
<dbReference type="PRINTS" id="PR01438">
    <property type="entry name" value="UNVRSLSTRESS"/>
</dbReference>
<feature type="compositionally biased region" description="Low complexity" evidence="1">
    <location>
        <begin position="134"/>
        <end position="150"/>
    </location>
</feature>
<feature type="domain" description="UBA" evidence="2">
    <location>
        <begin position="2"/>
        <end position="42"/>
    </location>
</feature>
<feature type="compositionally biased region" description="Acidic residues" evidence="1">
    <location>
        <begin position="554"/>
        <end position="566"/>
    </location>
</feature>
<dbReference type="InterPro" id="IPR014729">
    <property type="entry name" value="Rossmann-like_a/b/a_fold"/>
</dbReference>
<dbReference type="SMART" id="SM00165">
    <property type="entry name" value="UBA"/>
    <property type="match status" value="1"/>
</dbReference>
<keyword evidence="4" id="KW-1185">Reference proteome</keyword>
<dbReference type="PANTHER" id="PTHR46100">
    <property type="entry name" value="IMP2'P"/>
    <property type="match status" value="1"/>
</dbReference>
<dbReference type="PROSITE" id="PS50030">
    <property type="entry name" value="UBA"/>
    <property type="match status" value="1"/>
</dbReference>
<reference evidence="3" key="1">
    <citation type="journal article" date="2023" name="BMC Genomics">
        <title>Chromosome-level genome assemblies of Cutaneotrichosporon spp. (Trichosporonales, Basidiomycota) reveal imbalanced evolution between nucleotide sequences and chromosome synteny.</title>
        <authorList>
            <person name="Kobayashi Y."/>
            <person name="Kayamori A."/>
            <person name="Aoki K."/>
            <person name="Shiwa Y."/>
            <person name="Matsutani M."/>
            <person name="Fujita N."/>
            <person name="Sugita T."/>
            <person name="Iwasaki W."/>
            <person name="Tanaka N."/>
            <person name="Takashima M."/>
        </authorList>
    </citation>
    <scope>NUCLEOTIDE SEQUENCE</scope>
    <source>
        <strain evidence="3">HIS016</strain>
    </source>
</reference>
<evidence type="ECO:0000313" key="3">
    <source>
        <dbReference type="EMBL" id="GMK53985.1"/>
    </source>
</evidence>
<evidence type="ECO:0000259" key="2">
    <source>
        <dbReference type="PROSITE" id="PS50030"/>
    </source>
</evidence>
<dbReference type="Gene3D" id="1.10.8.10">
    <property type="entry name" value="DNA helicase RuvA subunit, C-terminal domain"/>
    <property type="match status" value="1"/>
</dbReference>
<dbReference type="InterPro" id="IPR006016">
    <property type="entry name" value="UspA"/>
</dbReference>
<dbReference type="EMBL" id="BTCM01000001">
    <property type="protein sequence ID" value="GMK53985.1"/>
    <property type="molecule type" value="Genomic_DNA"/>
</dbReference>
<dbReference type="InterPro" id="IPR009060">
    <property type="entry name" value="UBA-like_sf"/>
</dbReference>
<dbReference type="InterPro" id="IPR006015">
    <property type="entry name" value="Universal_stress_UspA"/>
</dbReference>
<comment type="caution">
    <text evidence="3">The sequence shown here is derived from an EMBL/GenBank/DDBJ whole genome shotgun (WGS) entry which is preliminary data.</text>
</comment>
<feature type="compositionally biased region" description="Basic and acidic residues" evidence="1">
    <location>
        <begin position="155"/>
        <end position="176"/>
    </location>
</feature>
<dbReference type="SUPFAM" id="SSF52402">
    <property type="entry name" value="Adenine nucleotide alpha hydrolases-like"/>
    <property type="match status" value="1"/>
</dbReference>
<gene>
    <name evidence="3" type="ORF">CspeluHIS016_0105710</name>
</gene>
<proteinExistence type="predicted"/>
<feature type="region of interest" description="Disordered" evidence="1">
    <location>
        <begin position="97"/>
        <end position="257"/>
    </location>
</feature>
<reference evidence="3" key="2">
    <citation type="submission" date="2023-06" db="EMBL/GenBank/DDBJ databases">
        <authorList>
            <person name="Kobayashi Y."/>
            <person name="Kayamori A."/>
            <person name="Aoki K."/>
            <person name="Shiwa Y."/>
            <person name="Fujita N."/>
            <person name="Sugita T."/>
            <person name="Iwasaki W."/>
            <person name="Tanaka N."/>
            <person name="Takashima M."/>
        </authorList>
    </citation>
    <scope>NUCLEOTIDE SEQUENCE</scope>
    <source>
        <strain evidence="3">HIS016</strain>
    </source>
</reference>
<dbReference type="InterPro" id="IPR015940">
    <property type="entry name" value="UBA"/>
</dbReference>
<dbReference type="AlphaFoldDB" id="A0AAD3TNL4"/>
<dbReference type="Pfam" id="PF00582">
    <property type="entry name" value="Usp"/>
    <property type="match status" value="1"/>
</dbReference>
<dbReference type="CDD" id="cd23659">
    <property type="entry name" value="USP_At3g01520-like"/>
    <property type="match status" value="1"/>
</dbReference>
<dbReference type="PANTHER" id="PTHR46100:SF4">
    <property type="entry name" value="USPA DOMAIN-CONTAINING PROTEIN"/>
    <property type="match status" value="1"/>
</dbReference>
<name>A0AAD3TNL4_9TREE</name>
<feature type="compositionally biased region" description="Polar residues" evidence="1">
    <location>
        <begin position="61"/>
        <end position="77"/>
    </location>
</feature>
<dbReference type="SUPFAM" id="SSF46934">
    <property type="entry name" value="UBA-like"/>
    <property type="match status" value="1"/>
</dbReference>
<feature type="region of interest" description="Disordered" evidence="1">
    <location>
        <begin position="524"/>
        <end position="607"/>
    </location>
</feature>
<organism evidence="3 4">
    <name type="scientific">Cutaneotrichosporon spelunceum</name>
    <dbReference type="NCBI Taxonomy" id="1672016"/>
    <lineage>
        <taxon>Eukaryota</taxon>
        <taxon>Fungi</taxon>
        <taxon>Dikarya</taxon>
        <taxon>Basidiomycota</taxon>
        <taxon>Agaricomycotina</taxon>
        <taxon>Tremellomycetes</taxon>
        <taxon>Trichosporonales</taxon>
        <taxon>Trichosporonaceae</taxon>
        <taxon>Cutaneotrichosporon</taxon>
    </lineage>
</organism>
<dbReference type="Pfam" id="PF00627">
    <property type="entry name" value="UBA"/>
    <property type="match status" value="1"/>
</dbReference>
<feature type="compositionally biased region" description="Basic and acidic residues" evidence="1">
    <location>
        <begin position="220"/>
        <end position="235"/>
    </location>
</feature>
<evidence type="ECO:0000256" key="1">
    <source>
        <dbReference type="SAM" id="MobiDB-lite"/>
    </source>
</evidence>
<evidence type="ECO:0000313" key="4">
    <source>
        <dbReference type="Proteomes" id="UP001222932"/>
    </source>
</evidence>
<accession>A0AAD3TNL4</accession>
<protein>
    <recommendedName>
        <fullName evidence="2">UBA domain-containing protein</fullName>
    </recommendedName>
</protein>
<feature type="compositionally biased region" description="Low complexity" evidence="1">
    <location>
        <begin position="98"/>
        <end position="119"/>
    </location>
</feature>
<sequence>MSSNDELVQKLRDLGITDRTARFALSRTNNNVEQAAEYVFSGRAGKDESDDLILAALGRGRTSSSSVPASGNATPTQARPAAGAIATLGLRAAGIANPQQATPSTSVQSSSTPAATTAAKPNKSLLVPSKPIGSRFSKSQPRSRSPSPFFRVRKAREERQERSPSPDIVALRKDSLAADSDVDGLVNDRGRGGYRPRSSDYDSPDSSGGEEADSESGVKIAEKPVEKIVVSHDHGDDDDEDDDDHHHADDEDDLWNPETFFDEETEKNTTANAFYADPSCDDSIDPETKRDNFDVYGEDVEQDLLGEGPNVVVPHEPLFAKPADKVHRSARTGLELATSRPMFTRDRCTIQITQGDPDAALEDSGKRMRRYVVLSDLSEESRYAVEWAIGTVARDGDEVFLISVNENEDKVDPKNWSQKDSQHKMKVQKERQTTALLLVRQVTGLLERTRLNVTVTCQAIHAQNARHMLLDVIDFLEPTLVIVGSRGLGQLKGILLGSTSHYLVQKSSVPVMVARRRLRRALRHTNPEDLRRSARVSLASANIEKTAPSKQEDDILDAAEDDDDPEHDDKHHDSHDKHIDRHYDEHPNDSHDEPKVDINVVVEEEEE</sequence>